<dbReference type="Proteomes" id="UP001365846">
    <property type="component" value="Unassembled WGS sequence"/>
</dbReference>
<gene>
    <name evidence="1" type="ORF">WKW77_14785</name>
</gene>
<dbReference type="Gene3D" id="3.30.530.20">
    <property type="match status" value="1"/>
</dbReference>
<evidence type="ECO:0000313" key="2">
    <source>
        <dbReference type="Proteomes" id="UP001365846"/>
    </source>
</evidence>
<proteinExistence type="predicted"/>
<reference evidence="1 2" key="1">
    <citation type="submission" date="2024-03" db="EMBL/GenBank/DDBJ databases">
        <title>Novel species of the genus Variovorax.</title>
        <authorList>
            <person name="Liu Q."/>
            <person name="Xin Y.-H."/>
        </authorList>
    </citation>
    <scope>NUCLEOTIDE SEQUENCE [LARGE SCALE GENOMIC DNA]</scope>
    <source>
        <strain evidence="1 2">KACC 18899</strain>
    </source>
</reference>
<organism evidence="1 2">
    <name type="scientific">Variovorax ureilyticus</name>
    <dbReference type="NCBI Taxonomy" id="1836198"/>
    <lineage>
        <taxon>Bacteria</taxon>
        <taxon>Pseudomonadati</taxon>
        <taxon>Pseudomonadota</taxon>
        <taxon>Betaproteobacteria</taxon>
        <taxon>Burkholderiales</taxon>
        <taxon>Comamonadaceae</taxon>
        <taxon>Variovorax</taxon>
    </lineage>
</organism>
<name>A0ABU8VFA9_9BURK</name>
<comment type="caution">
    <text evidence="1">The sequence shown here is derived from an EMBL/GenBank/DDBJ whole genome shotgun (WGS) entry which is preliminary data.</text>
</comment>
<evidence type="ECO:0008006" key="3">
    <source>
        <dbReference type="Google" id="ProtNLM"/>
    </source>
</evidence>
<dbReference type="InterPro" id="IPR023393">
    <property type="entry name" value="START-like_dom_sf"/>
</dbReference>
<protein>
    <recommendedName>
        <fullName evidence="3">SRPBCC family protein</fullName>
    </recommendedName>
</protein>
<dbReference type="SUPFAM" id="SSF55961">
    <property type="entry name" value="Bet v1-like"/>
    <property type="match status" value="1"/>
</dbReference>
<accession>A0ABU8VFA9</accession>
<sequence length="146" mass="15921">MTTSPEMHCASALCRVPAARALAFLADGVRLGDWALGCWQTRDVGNGVVQGHSLFDGQPGWVRPIADAARMTVTYHVGGSPEMLSPRIHATVEPGSAFGEGDDRCRISLHASRTPDMNDDRWLRLVRCHEVEVLLIQSQLARTATD</sequence>
<dbReference type="RefSeq" id="WP_340357614.1">
    <property type="nucleotide sequence ID" value="NZ_JBBKZU010000006.1"/>
</dbReference>
<keyword evidence="2" id="KW-1185">Reference proteome</keyword>
<dbReference type="EMBL" id="JBBKZU010000006">
    <property type="protein sequence ID" value="MEJ8812348.1"/>
    <property type="molecule type" value="Genomic_DNA"/>
</dbReference>
<evidence type="ECO:0000313" key="1">
    <source>
        <dbReference type="EMBL" id="MEJ8812348.1"/>
    </source>
</evidence>